<organism evidence="1 2">
    <name type="scientific">Lipomyces kononenkoae</name>
    <name type="common">Yeast</name>
    <dbReference type="NCBI Taxonomy" id="34357"/>
    <lineage>
        <taxon>Eukaryota</taxon>
        <taxon>Fungi</taxon>
        <taxon>Dikarya</taxon>
        <taxon>Ascomycota</taxon>
        <taxon>Saccharomycotina</taxon>
        <taxon>Lipomycetes</taxon>
        <taxon>Lipomycetales</taxon>
        <taxon>Lipomycetaceae</taxon>
        <taxon>Lipomyces</taxon>
    </lineage>
</organism>
<keyword evidence="2" id="KW-1185">Reference proteome</keyword>
<proteinExistence type="predicted"/>
<evidence type="ECO:0000313" key="1">
    <source>
        <dbReference type="EMBL" id="KAK9238124.1"/>
    </source>
</evidence>
<name>A0ACC3T3W3_LIPKO</name>
<dbReference type="EMBL" id="MU971360">
    <property type="protein sequence ID" value="KAK9238124.1"/>
    <property type="molecule type" value="Genomic_DNA"/>
</dbReference>
<sequence>MTTIIVGGGIIGLSTAFYLATSASALSASTRIIIIDSSQHLFTSASGRAAGFLNRSWFDRPSASLAELSFVLHQELAEIYGGKTRWGYRPSQAWSAGKRRRHNTDEEYRQVTEERLRKQREGAETADPTFSHHRGANSDEEKVSTEEAEPPDWIFCDEEKTFLIAGPHECAQINPYQLCEFLLEQCISKGVEVLYPYRLDSLTTKEDGSIDNAVLSDLLDQVEQTVTNVKNVVIAAGVWTGSVFKSLFPDAKYIPAISPLAGYSMTFVSPLVRFTGHKPVSDTSATFGPPAEGNSDSGIPTQQLHPGHDTNKMRDACFVRSSGSDAWLPELFSRSNGEIYIAGLNEQGFHPALGTMAPSSHFESHGLVVDEIELSPHDDSNTNNFNIMQSVAQELLGPDITVLRKSVCLRPVTPGGEPIIGEVPPSYVNGTKGVYICAGHGPWGITLSLGSGKVIAELIMDGKVRSADISQLAVA</sequence>
<gene>
    <name evidence="1" type="ORF">V1525DRAFT_402069</name>
</gene>
<reference evidence="2" key="1">
    <citation type="journal article" date="2024" name="Front. Bioeng. Biotechnol.">
        <title>Genome-scale model development and genomic sequencing of the oleaginous clade Lipomyces.</title>
        <authorList>
            <person name="Czajka J.J."/>
            <person name="Han Y."/>
            <person name="Kim J."/>
            <person name="Mondo S.J."/>
            <person name="Hofstad B.A."/>
            <person name="Robles A."/>
            <person name="Haridas S."/>
            <person name="Riley R."/>
            <person name="LaButti K."/>
            <person name="Pangilinan J."/>
            <person name="Andreopoulos W."/>
            <person name="Lipzen A."/>
            <person name="Yan J."/>
            <person name="Wang M."/>
            <person name="Ng V."/>
            <person name="Grigoriev I.V."/>
            <person name="Spatafora J.W."/>
            <person name="Magnuson J.K."/>
            <person name="Baker S.E."/>
            <person name="Pomraning K.R."/>
        </authorList>
    </citation>
    <scope>NUCLEOTIDE SEQUENCE [LARGE SCALE GENOMIC DNA]</scope>
    <source>
        <strain evidence="2">CBS 7786</strain>
    </source>
</reference>
<protein>
    <submittedName>
        <fullName evidence="1">FAD dependent oxidoreductase</fullName>
    </submittedName>
</protein>
<comment type="caution">
    <text evidence="1">The sequence shown here is derived from an EMBL/GenBank/DDBJ whole genome shotgun (WGS) entry which is preliminary data.</text>
</comment>
<dbReference type="Proteomes" id="UP001433508">
    <property type="component" value="Unassembled WGS sequence"/>
</dbReference>
<accession>A0ACC3T3W3</accession>
<evidence type="ECO:0000313" key="2">
    <source>
        <dbReference type="Proteomes" id="UP001433508"/>
    </source>
</evidence>